<dbReference type="OrthoDB" id="551534at2759"/>
<accession>A0A2J7ZY95</accession>
<reference evidence="1 2" key="1">
    <citation type="journal article" date="2017" name="Mol. Biol. Evol.">
        <title>The 4-celled Tetrabaena socialis nuclear genome reveals the essential components for genetic control of cell number at the origin of multicellularity in the volvocine lineage.</title>
        <authorList>
            <person name="Featherston J."/>
            <person name="Arakaki Y."/>
            <person name="Hanschen E.R."/>
            <person name="Ferris P.J."/>
            <person name="Michod R.E."/>
            <person name="Olson B.J.S.C."/>
            <person name="Nozaki H."/>
            <person name="Durand P.M."/>
        </authorList>
    </citation>
    <scope>NUCLEOTIDE SEQUENCE [LARGE SCALE GENOMIC DNA]</scope>
    <source>
        <strain evidence="1 2">NIES-571</strain>
    </source>
</reference>
<evidence type="ECO:0000313" key="1">
    <source>
        <dbReference type="EMBL" id="PNH05232.1"/>
    </source>
</evidence>
<dbReference type="Proteomes" id="UP000236333">
    <property type="component" value="Unassembled WGS sequence"/>
</dbReference>
<sequence length="174" mass="19505">MVLWVKVLDGLEGLTLEEKARARVIILSKPRKDRDLYLLGTAERAVTVIKGLLVEEEPAPAAVLGIQPGDIFHQTFQSPQGKGRAKFVMVIELTETGQPVYAVIDRVEVEDVDGGYYNALVEPSKEVTLEVLRARLARNKLITYKYAGPSDGRRLGNWTWWDGASSVESWEPRR</sequence>
<protein>
    <submittedName>
        <fullName evidence="1">Uncharacterized protein</fullName>
    </submittedName>
</protein>
<organism evidence="1 2">
    <name type="scientific">Tetrabaena socialis</name>
    <dbReference type="NCBI Taxonomy" id="47790"/>
    <lineage>
        <taxon>Eukaryota</taxon>
        <taxon>Viridiplantae</taxon>
        <taxon>Chlorophyta</taxon>
        <taxon>core chlorophytes</taxon>
        <taxon>Chlorophyceae</taxon>
        <taxon>CS clade</taxon>
        <taxon>Chlamydomonadales</taxon>
        <taxon>Tetrabaenaceae</taxon>
        <taxon>Tetrabaena</taxon>
    </lineage>
</organism>
<gene>
    <name evidence="1" type="ORF">TSOC_008521</name>
</gene>
<proteinExistence type="predicted"/>
<keyword evidence="2" id="KW-1185">Reference proteome</keyword>
<evidence type="ECO:0000313" key="2">
    <source>
        <dbReference type="Proteomes" id="UP000236333"/>
    </source>
</evidence>
<dbReference type="EMBL" id="PGGS01000322">
    <property type="protein sequence ID" value="PNH05232.1"/>
    <property type="molecule type" value="Genomic_DNA"/>
</dbReference>
<dbReference type="AlphaFoldDB" id="A0A2J7ZY95"/>
<comment type="caution">
    <text evidence="1">The sequence shown here is derived from an EMBL/GenBank/DDBJ whole genome shotgun (WGS) entry which is preliminary data.</text>
</comment>
<name>A0A2J7ZY95_9CHLO</name>